<evidence type="ECO:0000256" key="1">
    <source>
        <dbReference type="SAM" id="SignalP"/>
    </source>
</evidence>
<evidence type="ECO:0000313" key="5">
    <source>
        <dbReference type="Proteomes" id="UP000256977"/>
    </source>
</evidence>
<feature type="domain" description="Copper amine oxidase-like N-terminal" evidence="3">
    <location>
        <begin position="34"/>
        <end position="141"/>
    </location>
</feature>
<reference evidence="4 5" key="1">
    <citation type="submission" date="2018-07" db="EMBL/GenBank/DDBJ databases">
        <title>Genomic Encyclopedia of Type Strains, Phase III (KMG-III): the genomes of soil and plant-associated and newly described type strains.</title>
        <authorList>
            <person name="Whitman W."/>
        </authorList>
    </citation>
    <scope>NUCLEOTIDE SEQUENCE [LARGE SCALE GENOMIC DNA]</scope>
    <source>
        <strain evidence="4 5">CECT 7287</strain>
    </source>
</reference>
<dbReference type="InterPro" id="IPR036582">
    <property type="entry name" value="Mao_N_sf"/>
</dbReference>
<accession>A0A3D9IMG5</accession>
<dbReference type="AlphaFoldDB" id="A0A3D9IMG5"/>
<protein>
    <submittedName>
        <fullName evidence="4">Copper amine oxidase-like protein</fullName>
    </submittedName>
</protein>
<feature type="domain" description="Cell wall hydrolase SleB" evidence="2">
    <location>
        <begin position="177"/>
        <end position="284"/>
    </location>
</feature>
<sequence length="285" mass="31538">MSKKRWSISLSLLFVMAWPALGSAQSLDSTTIYVNDQPVSTTAIVQNGYQLVPASWFRGLNISVGWDDRYRSAVLQTPNIQVGFPAGERYTDYSRATESIWHRDNLDTRTTLINGTAYVPLAYTATKLGLGVRYDSQKQAAVISTADGVPLMKAQQSQAADEELLWLQRITEAEASGESYAGKVAVAASILNRVGQPDWPSTIIDTIFQVEHYNGKAYYQYSPVLDKRIYSVTPSQETIKAVQDALNGTDPSKGAIVFYNPKKTDNAWVRSRTVTARIGNHVFAK</sequence>
<evidence type="ECO:0000259" key="2">
    <source>
        <dbReference type="Pfam" id="PF07486"/>
    </source>
</evidence>
<keyword evidence="1" id="KW-0732">Signal</keyword>
<keyword evidence="5" id="KW-1185">Reference proteome</keyword>
<dbReference type="GO" id="GO:0016787">
    <property type="term" value="F:hydrolase activity"/>
    <property type="evidence" value="ECO:0007669"/>
    <property type="project" value="InterPro"/>
</dbReference>
<dbReference type="InterPro" id="IPR011105">
    <property type="entry name" value="Cell_wall_hydrolase_SleB"/>
</dbReference>
<name>A0A3D9IMG5_9BACL</name>
<organism evidence="4 5">
    <name type="scientific">Cohnella phaseoli</name>
    <dbReference type="NCBI Taxonomy" id="456490"/>
    <lineage>
        <taxon>Bacteria</taxon>
        <taxon>Bacillati</taxon>
        <taxon>Bacillota</taxon>
        <taxon>Bacilli</taxon>
        <taxon>Bacillales</taxon>
        <taxon>Paenibacillaceae</taxon>
        <taxon>Cohnella</taxon>
    </lineage>
</organism>
<dbReference type="RefSeq" id="WP_181917976.1">
    <property type="nucleotide sequence ID" value="NZ_QRDZ01000027.1"/>
</dbReference>
<dbReference type="EMBL" id="QRDZ01000027">
    <property type="protein sequence ID" value="RED62905.1"/>
    <property type="molecule type" value="Genomic_DNA"/>
</dbReference>
<dbReference type="Pfam" id="PF07833">
    <property type="entry name" value="Cu_amine_oxidN1"/>
    <property type="match status" value="1"/>
</dbReference>
<feature type="chain" id="PRO_5039333562" evidence="1">
    <location>
        <begin position="25"/>
        <end position="285"/>
    </location>
</feature>
<dbReference type="InterPro" id="IPR012854">
    <property type="entry name" value="Cu_amine_oxidase-like_N"/>
</dbReference>
<proteinExistence type="predicted"/>
<dbReference type="SUPFAM" id="SSF55383">
    <property type="entry name" value="Copper amine oxidase, domain N"/>
    <property type="match status" value="1"/>
</dbReference>
<comment type="caution">
    <text evidence="4">The sequence shown here is derived from an EMBL/GenBank/DDBJ whole genome shotgun (WGS) entry which is preliminary data.</text>
</comment>
<dbReference type="Pfam" id="PF07486">
    <property type="entry name" value="Hydrolase_2"/>
    <property type="match status" value="1"/>
</dbReference>
<dbReference type="InterPro" id="IPR042047">
    <property type="entry name" value="SleB_dom1"/>
</dbReference>
<gene>
    <name evidence="4" type="ORF">DFP98_1277</name>
</gene>
<dbReference type="Proteomes" id="UP000256977">
    <property type="component" value="Unassembled WGS sequence"/>
</dbReference>
<evidence type="ECO:0000313" key="4">
    <source>
        <dbReference type="EMBL" id="RED62905.1"/>
    </source>
</evidence>
<feature type="signal peptide" evidence="1">
    <location>
        <begin position="1"/>
        <end position="24"/>
    </location>
</feature>
<dbReference type="Gene3D" id="1.10.10.2520">
    <property type="entry name" value="Cell wall hydrolase SleB, domain 1"/>
    <property type="match status" value="1"/>
</dbReference>
<evidence type="ECO:0000259" key="3">
    <source>
        <dbReference type="Pfam" id="PF07833"/>
    </source>
</evidence>
<dbReference type="Gene3D" id="6.20.240.60">
    <property type="match status" value="1"/>
</dbReference>